<dbReference type="InterPro" id="IPR003370">
    <property type="entry name" value="Chromate_transpt"/>
</dbReference>
<dbReference type="GO" id="GO:0005886">
    <property type="term" value="C:plasma membrane"/>
    <property type="evidence" value="ECO:0007669"/>
    <property type="project" value="UniProtKB-SubCell"/>
</dbReference>
<keyword evidence="5 8" id="KW-1133">Transmembrane helix</keyword>
<feature type="transmembrane region" description="Helical" evidence="8">
    <location>
        <begin position="32"/>
        <end position="54"/>
    </location>
</feature>
<feature type="transmembrane region" description="Helical" evidence="8">
    <location>
        <begin position="102"/>
        <end position="126"/>
    </location>
</feature>
<comment type="caution">
    <text evidence="9">The sequence shown here is derived from an EMBL/GenBank/DDBJ whole genome shotgun (WGS) entry which is preliminary data.</text>
</comment>
<gene>
    <name evidence="9" type="ORF">IAA08_08440</name>
</gene>
<evidence type="ECO:0000256" key="6">
    <source>
        <dbReference type="ARBA" id="ARBA00023136"/>
    </source>
</evidence>
<accession>A0A9D2IGX7</accession>
<name>A0A9D2IGX7_9FIRM</name>
<keyword evidence="6 8" id="KW-0472">Membrane</keyword>
<comment type="similarity">
    <text evidence="2">Belongs to the chromate ion transporter (CHR) (TC 2.A.51) family.</text>
</comment>
<dbReference type="GO" id="GO:0015109">
    <property type="term" value="F:chromate transmembrane transporter activity"/>
    <property type="evidence" value="ECO:0007669"/>
    <property type="project" value="InterPro"/>
</dbReference>
<reference evidence="9" key="1">
    <citation type="journal article" date="2021" name="PeerJ">
        <title>Extensive microbial diversity within the chicken gut microbiome revealed by metagenomics and culture.</title>
        <authorList>
            <person name="Gilroy R."/>
            <person name="Ravi A."/>
            <person name="Getino M."/>
            <person name="Pursley I."/>
            <person name="Horton D.L."/>
            <person name="Alikhan N.F."/>
            <person name="Baker D."/>
            <person name="Gharbi K."/>
            <person name="Hall N."/>
            <person name="Watson M."/>
            <person name="Adriaenssens E.M."/>
            <person name="Foster-Nyarko E."/>
            <person name="Jarju S."/>
            <person name="Secka A."/>
            <person name="Antonio M."/>
            <person name="Oren A."/>
            <person name="Chaudhuri R.R."/>
            <person name="La Ragione R."/>
            <person name="Hildebrand F."/>
            <person name="Pallen M.J."/>
        </authorList>
    </citation>
    <scope>NUCLEOTIDE SEQUENCE</scope>
    <source>
        <strain evidence="9">CHK192-9172</strain>
    </source>
</reference>
<reference evidence="9" key="2">
    <citation type="submission" date="2021-04" db="EMBL/GenBank/DDBJ databases">
        <authorList>
            <person name="Gilroy R."/>
        </authorList>
    </citation>
    <scope>NUCLEOTIDE SEQUENCE</scope>
    <source>
        <strain evidence="9">CHK192-9172</strain>
    </source>
</reference>
<evidence type="ECO:0000256" key="3">
    <source>
        <dbReference type="ARBA" id="ARBA00022475"/>
    </source>
</evidence>
<evidence type="ECO:0000256" key="5">
    <source>
        <dbReference type="ARBA" id="ARBA00022989"/>
    </source>
</evidence>
<evidence type="ECO:0000256" key="1">
    <source>
        <dbReference type="ARBA" id="ARBA00004651"/>
    </source>
</evidence>
<dbReference type="EMBL" id="DXCH01000232">
    <property type="protein sequence ID" value="HIZ07948.1"/>
    <property type="molecule type" value="Genomic_DNA"/>
</dbReference>
<keyword evidence="3" id="KW-1003">Cell membrane</keyword>
<keyword evidence="4 8" id="KW-0812">Transmembrane</keyword>
<evidence type="ECO:0000256" key="2">
    <source>
        <dbReference type="ARBA" id="ARBA00005262"/>
    </source>
</evidence>
<dbReference type="Pfam" id="PF02417">
    <property type="entry name" value="Chromate_transp"/>
    <property type="match status" value="1"/>
</dbReference>
<dbReference type="Proteomes" id="UP000824024">
    <property type="component" value="Unassembled WGS sequence"/>
</dbReference>
<evidence type="ECO:0000313" key="9">
    <source>
        <dbReference type="EMBL" id="HIZ07948.1"/>
    </source>
</evidence>
<feature type="transmembrane region" description="Helical" evidence="8">
    <location>
        <begin position="74"/>
        <end position="95"/>
    </location>
</feature>
<comment type="subcellular location">
    <subcellularLocation>
        <location evidence="1">Cell membrane</location>
        <topology evidence="1">Multi-pass membrane protein</topology>
    </subcellularLocation>
</comment>
<feature type="region of interest" description="Disordered" evidence="7">
    <location>
        <begin position="1"/>
        <end position="21"/>
    </location>
</feature>
<dbReference type="PANTHER" id="PTHR43663">
    <property type="entry name" value="CHROMATE TRANSPORT PROTEIN-RELATED"/>
    <property type="match status" value="1"/>
</dbReference>
<evidence type="ECO:0000256" key="8">
    <source>
        <dbReference type="SAM" id="Phobius"/>
    </source>
</evidence>
<dbReference type="PANTHER" id="PTHR43663:SF1">
    <property type="entry name" value="CHROMATE TRANSPORTER"/>
    <property type="match status" value="1"/>
</dbReference>
<sequence>MAVYERNGGDNSQIRQSGAEDREKEGKKILRTLFWTDFYISAFTFGGGFVIITLMKKKFVNELHWIDEKEMLDFAAMAQSSPGAIAVNAAILVGWKLKKLPGMAAAVLGAILPPMLILGAISWFYSAFASNIYVNMALKGMQAGVAAVILDAALDLGISVWREKRRLSMFIMGAAFLAAFVFDVNVIFIVLAAALIGVCRMLAFRQRHRRRQ</sequence>
<evidence type="ECO:0000256" key="4">
    <source>
        <dbReference type="ARBA" id="ARBA00022692"/>
    </source>
</evidence>
<dbReference type="InterPro" id="IPR052518">
    <property type="entry name" value="CHR_Transporter"/>
</dbReference>
<dbReference type="AlphaFoldDB" id="A0A9D2IGX7"/>
<protein>
    <submittedName>
        <fullName evidence="9">Chromate transporter</fullName>
    </submittedName>
</protein>
<organism evidence="9 10">
    <name type="scientific">Candidatus Eubacterium avistercoris</name>
    <dbReference type="NCBI Taxonomy" id="2838567"/>
    <lineage>
        <taxon>Bacteria</taxon>
        <taxon>Bacillati</taxon>
        <taxon>Bacillota</taxon>
        <taxon>Clostridia</taxon>
        <taxon>Eubacteriales</taxon>
        <taxon>Eubacteriaceae</taxon>
        <taxon>Eubacterium</taxon>
    </lineage>
</organism>
<evidence type="ECO:0000313" key="10">
    <source>
        <dbReference type="Proteomes" id="UP000824024"/>
    </source>
</evidence>
<proteinExistence type="inferred from homology"/>
<evidence type="ECO:0000256" key="7">
    <source>
        <dbReference type="SAM" id="MobiDB-lite"/>
    </source>
</evidence>